<organism evidence="5 6">
    <name type="scientific">Roseiarcus fermentans</name>
    <dbReference type="NCBI Taxonomy" id="1473586"/>
    <lineage>
        <taxon>Bacteria</taxon>
        <taxon>Pseudomonadati</taxon>
        <taxon>Pseudomonadota</taxon>
        <taxon>Alphaproteobacteria</taxon>
        <taxon>Hyphomicrobiales</taxon>
        <taxon>Roseiarcaceae</taxon>
        <taxon>Roseiarcus</taxon>
    </lineage>
</organism>
<keyword evidence="2 3" id="KW-0802">TPR repeat</keyword>
<dbReference type="Proteomes" id="UP000253529">
    <property type="component" value="Unassembled WGS sequence"/>
</dbReference>
<dbReference type="SMART" id="SM00028">
    <property type="entry name" value="TPR"/>
    <property type="match status" value="4"/>
</dbReference>
<dbReference type="EMBL" id="QNRK01000040">
    <property type="protein sequence ID" value="RBP04187.1"/>
    <property type="molecule type" value="Genomic_DNA"/>
</dbReference>
<dbReference type="InterPro" id="IPR050498">
    <property type="entry name" value="Ycf3"/>
</dbReference>
<evidence type="ECO:0000256" key="4">
    <source>
        <dbReference type="SAM" id="MobiDB-lite"/>
    </source>
</evidence>
<proteinExistence type="predicted"/>
<dbReference type="GO" id="GO:0046813">
    <property type="term" value="P:receptor-mediated virion attachment to host cell"/>
    <property type="evidence" value="ECO:0007669"/>
    <property type="project" value="TreeGrafter"/>
</dbReference>
<name>A0A366EP41_9HYPH</name>
<protein>
    <submittedName>
        <fullName evidence="5">Tetratricopeptide repeat protein</fullName>
    </submittedName>
</protein>
<dbReference type="InterPro" id="IPR019734">
    <property type="entry name" value="TPR_rpt"/>
</dbReference>
<gene>
    <name evidence="5" type="ORF">DFR50_14060</name>
</gene>
<dbReference type="Pfam" id="PF13432">
    <property type="entry name" value="TPR_16"/>
    <property type="match status" value="2"/>
</dbReference>
<dbReference type="OrthoDB" id="8002235at2"/>
<dbReference type="GO" id="GO:0009279">
    <property type="term" value="C:cell outer membrane"/>
    <property type="evidence" value="ECO:0007669"/>
    <property type="project" value="TreeGrafter"/>
</dbReference>
<feature type="region of interest" description="Disordered" evidence="4">
    <location>
        <begin position="384"/>
        <end position="412"/>
    </location>
</feature>
<dbReference type="AlphaFoldDB" id="A0A366EP41"/>
<accession>A0A366EP41</accession>
<evidence type="ECO:0000256" key="2">
    <source>
        <dbReference type="ARBA" id="ARBA00022803"/>
    </source>
</evidence>
<dbReference type="PANTHER" id="PTHR44858:SF1">
    <property type="entry name" value="UDP-N-ACETYLGLUCOSAMINE--PEPTIDE N-ACETYLGLUCOSAMINYLTRANSFERASE SPINDLY-RELATED"/>
    <property type="match status" value="1"/>
</dbReference>
<dbReference type="PANTHER" id="PTHR44858">
    <property type="entry name" value="TETRATRICOPEPTIDE REPEAT PROTEIN 6"/>
    <property type="match status" value="1"/>
</dbReference>
<evidence type="ECO:0000256" key="3">
    <source>
        <dbReference type="PROSITE-ProRule" id="PRU00339"/>
    </source>
</evidence>
<keyword evidence="6" id="KW-1185">Reference proteome</keyword>
<dbReference type="PROSITE" id="PS50005">
    <property type="entry name" value="TPR"/>
    <property type="match status" value="2"/>
</dbReference>
<dbReference type="Gene3D" id="1.25.40.10">
    <property type="entry name" value="Tetratricopeptide repeat domain"/>
    <property type="match status" value="1"/>
</dbReference>
<comment type="caution">
    <text evidence="5">The sequence shown here is derived from an EMBL/GenBank/DDBJ whole genome shotgun (WGS) entry which is preliminary data.</text>
</comment>
<feature type="repeat" description="TPR" evidence="3">
    <location>
        <begin position="173"/>
        <end position="206"/>
    </location>
</feature>
<evidence type="ECO:0000313" key="5">
    <source>
        <dbReference type="EMBL" id="RBP04187.1"/>
    </source>
</evidence>
<evidence type="ECO:0000313" key="6">
    <source>
        <dbReference type="Proteomes" id="UP000253529"/>
    </source>
</evidence>
<keyword evidence="1" id="KW-0677">Repeat</keyword>
<feature type="repeat" description="TPR" evidence="3">
    <location>
        <begin position="139"/>
        <end position="172"/>
    </location>
</feature>
<evidence type="ECO:0000256" key="1">
    <source>
        <dbReference type="ARBA" id="ARBA00022737"/>
    </source>
</evidence>
<dbReference type="SUPFAM" id="SSF48452">
    <property type="entry name" value="TPR-like"/>
    <property type="match status" value="1"/>
</dbReference>
<dbReference type="InterPro" id="IPR011990">
    <property type="entry name" value="TPR-like_helical_dom_sf"/>
</dbReference>
<reference evidence="5 6" key="1">
    <citation type="submission" date="2018-06" db="EMBL/GenBank/DDBJ databases">
        <title>Genomic Encyclopedia of Type Strains, Phase IV (KMG-IV): sequencing the most valuable type-strain genomes for metagenomic binning, comparative biology and taxonomic classification.</title>
        <authorList>
            <person name="Goeker M."/>
        </authorList>
    </citation>
    <scope>NUCLEOTIDE SEQUENCE [LARGE SCALE GENOMIC DNA]</scope>
    <source>
        <strain evidence="5 6">DSM 24875</strain>
    </source>
</reference>
<sequence>MRSADALGASLVGRAVAVGDRNLSGSDGVPDDGPGSAAVLRKLGFEKMRAGQPAQAVDLLGRASARDPDDPQANLGLGIALQAMGRHAEALAPLERAQRALPQGPLAFLRASVSRLALGEAEAALQAAAEACARAPQLAQAHSARGQALMALGDPARAEQAFMAALERAPQWADAWVLCGAARHRQGAIARAEAAFREALRIAPDHAVAKANLAALERAGDGGRLAAATTPDVRRDRAEKTGDGPLALWKPEDPAAALGLAVEYLSGKPAFARLQFGEWSRVLFYQAARGHNLFVVDQSRRVHGFLGWAFTVRAAAEKWVEGLSGLRDDECRAGDCVIVNAFAADTRDANRVLVEAMRERFADKRTLYFKRHYRDGRTRPMRVNVSPFARGRARRDEPRESPDPGVRSRDEA</sequence>
<feature type="compositionally biased region" description="Basic and acidic residues" evidence="4">
    <location>
        <begin position="394"/>
        <end position="412"/>
    </location>
</feature>